<dbReference type="PROSITE" id="PS51885">
    <property type="entry name" value="NEPRILYSIN"/>
    <property type="match status" value="1"/>
</dbReference>
<comment type="similarity">
    <text evidence="3">Belongs to the peptidase M13 family.</text>
</comment>
<dbReference type="EMBL" id="NWSH01000842">
    <property type="protein sequence ID" value="PCG73893.1"/>
    <property type="molecule type" value="Genomic_DNA"/>
</dbReference>
<evidence type="ECO:0000259" key="11">
    <source>
        <dbReference type="Pfam" id="PF01431"/>
    </source>
</evidence>
<comment type="caution">
    <text evidence="13">The sequence shown here is derived from an EMBL/GenBank/DDBJ whole genome shotgun (WGS) entry which is preliminary data.</text>
</comment>
<dbReference type="SUPFAM" id="SSF55486">
    <property type="entry name" value="Metalloproteases ('zincins'), catalytic domain"/>
    <property type="match status" value="1"/>
</dbReference>
<dbReference type="InterPro" id="IPR018497">
    <property type="entry name" value="Peptidase_M13_C"/>
</dbReference>
<keyword evidence="10" id="KW-1133">Transmembrane helix</keyword>
<dbReference type="PANTHER" id="PTHR11733">
    <property type="entry name" value="ZINC METALLOPROTEASE FAMILY M13 NEPRILYSIN-RELATED"/>
    <property type="match status" value="1"/>
</dbReference>
<evidence type="ECO:0000256" key="6">
    <source>
        <dbReference type="ARBA" id="ARBA00022801"/>
    </source>
</evidence>
<evidence type="ECO:0000256" key="1">
    <source>
        <dbReference type="ARBA" id="ARBA00001947"/>
    </source>
</evidence>
<reference evidence="13" key="1">
    <citation type="submission" date="2017-09" db="EMBL/GenBank/DDBJ databases">
        <title>Contemporary evolution of a Lepidopteran species, Heliothis virescens, in response to modern agricultural practices.</title>
        <authorList>
            <person name="Fritz M.L."/>
            <person name="Deyonke A.M."/>
            <person name="Papanicolaou A."/>
            <person name="Micinski S."/>
            <person name="Westbrook J."/>
            <person name="Gould F."/>
        </authorList>
    </citation>
    <scope>NUCLEOTIDE SEQUENCE [LARGE SCALE GENOMIC DNA]</scope>
    <source>
        <strain evidence="13">HvINT-</strain>
        <tissue evidence="13">Whole body</tissue>
    </source>
</reference>
<dbReference type="Pfam" id="PF05649">
    <property type="entry name" value="Peptidase_M13_N"/>
    <property type="match status" value="1"/>
</dbReference>
<accession>A0A2A4JR15</accession>
<dbReference type="InterPro" id="IPR024079">
    <property type="entry name" value="MetalloPept_cat_dom_sf"/>
</dbReference>
<keyword evidence="5" id="KW-0479">Metal-binding</keyword>
<keyword evidence="10" id="KW-0812">Transmembrane</keyword>
<evidence type="ECO:0000313" key="13">
    <source>
        <dbReference type="EMBL" id="PCG73893.1"/>
    </source>
</evidence>
<gene>
    <name evidence="13" type="ORF">B5V51_14171</name>
</gene>
<keyword evidence="7" id="KW-0862">Zinc</keyword>
<evidence type="ECO:0000256" key="2">
    <source>
        <dbReference type="ARBA" id="ARBA00004401"/>
    </source>
</evidence>
<dbReference type="GO" id="GO:0004222">
    <property type="term" value="F:metalloendopeptidase activity"/>
    <property type="evidence" value="ECO:0007669"/>
    <property type="project" value="InterPro"/>
</dbReference>
<evidence type="ECO:0000259" key="12">
    <source>
        <dbReference type="Pfam" id="PF05649"/>
    </source>
</evidence>
<comment type="subcellular location">
    <subcellularLocation>
        <location evidence="2">Cell membrane</location>
        <topology evidence="2">Single-pass type II membrane protein</topology>
    </subcellularLocation>
</comment>
<evidence type="ECO:0000256" key="9">
    <source>
        <dbReference type="SAM" id="MobiDB-lite"/>
    </source>
</evidence>
<evidence type="ECO:0000256" key="3">
    <source>
        <dbReference type="ARBA" id="ARBA00007357"/>
    </source>
</evidence>
<dbReference type="STRING" id="7102.A0A2A4JR15"/>
<name>A0A2A4JR15_HELVI</name>
<feature type="region of interest" description="Disordered" evidence="9">
    <location>
        <begin position="1"/>
        <end position="24"/>
    </location>
</feature>
<dbReference type="GO" id="GO:0005886">
    <property type="term" value="C:plasma membrane"/>
    <property type="evidence" value="ECO:0007669"/>
    <property type="project" value="UniProtKB-SubCell"/>
</dbReference>
<evidence type="ECO:0000256" key="4">
    <source>
        <dbReference type="ARBA" id="ARBA00022670"/>
    </source>
</evidence>
<protein>
    <recommendedName>
        <fullName evidence="14">Endothelin-converting enzyme 1</fullName>
    </recommendedName>
</protein>
<evidence type="ECO:0000256" key="7">
    <source>
        <dbReference type="ARBA" id="ARBA00022833"/>
    </source>
</evidence>
<evidence type="ECO:0000256" key="8">
    <source>
        <dbReference type="ARBA" id="ARBA00023049"/>
    </source>
</evidence>
<dbReference type="CDD" id="cd08662">
    <property type="entry name" value="M13"/>
    <property type="match status" value="1"/>
</dbReference>
<feature type="domain" description="Peptidase M13 C-terminal" evidence="11">
    <location>
        <begin position="800"/>
        <end position="1002"/>
    </location>
</feature>
<dbReference type="PANTHER" id="PTHR11733:SF133">
    <property type="entry name" value="PHOSPHATE-REGULATING NEUTRAL ENDOPEPTIDASE PHEX"/>
    <property type="match status" value="1"/>
</dbReference>
<keyword evidence="6" id="KW-0378">Hydrolase</keyword>
<proteinExistence type="inferred from homology"/>
<dbReference type="InterPro" id="IPR000718">
    <property type="entry name" value="Peptidase_M13"/>
</dbReference>
<keyword evidence="10" id="KW-0472">Membrane</keyword>
<dbReference type="Gene3D" id="1.10.1380.10">
    <property type="entry name" value="Neutral endopeptidase , domain2"/>
    <property type="match status" value="2"/>
</dbReference>
<comment type="cofactor">
    <cofactor evidence="1">
        <name>Zn(2+)</name>
        <dbReference type="ChEBI" id="CHEBI:29105"/>
    </cofactor>
</comment>
<feature type="transmembrane region" description="Helical" evidence="10">
    <location>
        <begin position="222"/>
        <end position="248"/>
    </location>
</feature>
<dbReference type="GO" id="GO:0046872">
    <property type="term" value="F:metal ion binding"/>
    <property type="evidence" value="ECO:0007669"/>
    <property type="project" value="UniProtKB-KW"/>
</dbReference>
<evidence type="ECO:0000256" key="10">
    <source>
        <dbReference type="SAM" id="Phobius"/>
    </source>
</evidence>
<keyword evidence="8" id="KW-0482">Metalloprotease</keyword>
<sequence length="1005" mass="113943">MATSRLGMRRQSTLRHPGDSHRGVLEAYQTRSPESGLPGRDQPRLGWPEACTGMGKREAADVQYPHAATAWTRGRSLRGSTAFEPVTCLSKSAGSGRDPGCTSRLQELPDASFHFPVLFRIAGTTVSIRRTRPHILQNVLIACVSPIRSVYYYGEGKRVVRRTDCLNPCWGPGQAAIIRTGTASAKPNTPPLKNGNDLRESGYLIAVGSRTSRFRRKYKKRIPFLVIVIILLLLLIAFIIISILYVLATHRKPVHTCRSRECLRSAANLALSMDTSADPCDNFYQFVCGNWGSDHPRPDAYRSYDWFRDKQTKVYSIVRDFLNRNTSHQPRAVRQAKDMYHACMDTKVLDKLGLKPVITILESLGLPPYPTFINVTEDFDYSAYTFDWLDTVIKVKTQIGMDVLIGFDIYTDPKNSSVYRLIMGSPETTNPFPSTHTERKRHNGRRHFNDFKGFIKRATDFLSKMEHKSSKSDLDDEKIAEIHKIFYAELMKLFVLEAGGLKSSKLTEIELDQNVILAANEYYEMNRDLYDLETDNSTAELESSDDAGYLNIPDYTVNEIQAHTDAIVESNNGTASPIWQKYLEGLFNVSNTVLDFDSDKILVSDPDLRYMSLMAAYVSKTPPVVLELYIWVKVVEVMSVHTTTELRNLFQRAYEQAQPHDPAPPRSLHCANAVNDMMGMAVSYGIADRHFINVTKPKIITMIDELKNSLAHLVGQARWMDDNTKLATYQKIIDMKSLIGFPDWLLEEGKLDEYYEGIEIDKEKHLENLININQVKTKNVLNRFRGVNNFSWATDPTEVNAYHTFQENTITVPMVMLQHPFYDLGLDSLNYGSLGTVLGHEITHGFDNFGRQFDKNGNMLPWWSNSTIESFVNMTQCFIDQYSGYYVPELDDHLDGKQTLGENIADNGGLREALAALKHHLKRRGPEPKLPGFESLTPEQLFFLSYGNLWCGVSTRESLLAELEDEHSPQQFRARGALQNSAEFARAWRCPPGSAMNPSKRCIIF</sequence>
<evidence type="ECO:0000256" key="5">
    <source>
        <dbReference type="ARBA" id="ARBA00022723"/>
    </source>
</evidence>
<dbReference type="GO" id="GO:0016485">
    <property type="term" value="P:protein processing"/>
    <property type="evidence" value="ECO:0007669"/>
    <property type="project" value="TreeGrafter"/>
</dbReference>
<organism evidence="13">
    <name type="scientific">Heliothis virescens</name>
    <name type="common">Tobacco budworm moth</name>
    <dbReference type="NCBI Taxonomy" id="7102"/>
    <lineage>
        <taxon>Eukaryota</taxon>
        <taxon>Metazoa</taxon>
        <taxon>Ecdysozoa</taxon>
        <taxon>Arthropoda</taxon>
        <taxon>Hexapoda</taxon>
        <taxon>Insecta</taxon>
        <taxon>Pterygota</taxon>
        <taxon>Neoptera</taxon>
        <taxon>Endopterygota</taxon>
        <taxon>Lepidoptera</taxon>
        <taxon>Glossata</taxon>
        <taxon>Ditrysia</taxon>
        <taxon>Noctuoidea</taxon>
        <taxon>Noctuidae</taxon>
        <taxon>Heliothinae</taxon>
        <taxon>Heliothis</taxon>
    </lineage>
</organism>
<dbReference type="InterPro" id="IPR042089">
    <property type="entry name" value="Peptidase_M13_dom_2"/>
</dbReference>
<dbReference type="AlphaFoldDB" id="A0A2A4JR15"/>
<feature type="domain" description="Peptidase M13 N-terminal" evidence="12">
    <location>
        <begin position="279"/>
        <end position="742"/>
    </location>
</feature>
<keyword evidence="4" id="KW-0645">Protease</keyword>
<dbReference type="Gene3D" id="3.40.390.10">
    <property type="entry name" value="Collagenase (Catalytic Domain)"/>
    <property type="match status" value="2"/>
</dbReference>
<dbReference type="Pfam" id="PF01431">
    <property type="entry name" value="Peptidase_M13"/>
    <property type="match status" value="1"/>
</dbReference>
<dbReference type="PRINTS" id="PR00786">
    <property type="entry name" value="NEPRILYSIN"/>
</dbReference>
<dbReference type="InterPro" id="IPR008753">
    <property type="entry name" value="Peptidase_M13_N"/>
</dbReference>
<evidence type="ECO:0008006" key="14">
    <source>
        <dbReference type="Google" id="ProtNLM"/>
    </source>
</evidence>